<dbReference type="PROSITE" id="PS50893">
    <property type="entry name" value="ABC_TRANSPORTER_2"/>
    <property type="match status" value="2"/>
</dbReference>
<comment type="subcellular location">
    <subcellularLocation>
        <location evidence="1">Cell inner membrane</location>
        <topology evidence="1">Peripheral membrane protein</topology>
    </subcellularLocation>
</comment>
<dbReference type="InterPro" id="IPR050388">
    <property type="entry name" value="ABC_Ni/Peptide_Import"/>
</dbReference>
<dbReference type="EMBL" id="FNBP01000006">
    <property type="protein sequence ID" value="SDG33005.1"/>
    <property type="molecule type" value="Genomic_DNA"/>
</dbReference>
<evidence type="ECO:0000313" key="9">
    <source>
        <dbReference type="EMBL" id="SDG33005.1"/>
    </source>
</evidence>
<dbReference type="Pfam" id="PF00005">
    <property type="entry name" value="ABC_tran"/>
    <property type="match status" value="2"/>
</dbReference>
<evidence type="ECO:0000256" key="7">
    <source>
        <dbReference type="ARBA" id="ARBA00023136"/>
    </source>
</evidence>
<dbReference type="Pfam" id="PF08352">
    <property type="entry name" value="oligo_HPY"/>
    <property type="match status" value="2"/>
</dbReference>
<keyword evidence="3" id="KW-0813">Transport</keyword>
<dbReference type="GO" id="GO:0055085">
    <property type="term" value="P:transmembrane transport"/>
    <property type="evidence" value="ECO:0007669"/>
    <property type="project" value="UniProtKB-ARBA"/>
</dbReference>
<keyword evidence="6 9" id="KW-0067">ATP-binding</keyword>
<dbReference type="GO" id="GO:0005524">
    <property type="term" value="F:ATP binding"/>
    <property type="evidence" value="ECO:0007669"/>
    <property type="project" value="UniProtKB-KW"/>
</dbReference>
<dbReference type="GO" id="GO:0015833">
    <property type="term" value="P:peptide transport"/>
    <property type="evidence" value="ECO:0007669"/>
    <property type="project" value="InterPro"/>
</dbReference>
<keyword evidence="10" id="KW-1185">Reference proteome</keyword>
<dbReference type="PROSITE" id="PS00211">
    <property type="entry name" value="ABC_TRANSPORTER_1"/>
    <property type="match status" value="2"/>
</dbReference>
<evidence type="ECO:0000256" key="1">
    <source>
        <dbReference type="ARBA" id="ARBA00004417"/>
    </source>
</evidence>
<dbReference type="InterPro" id="IPR017871">
    <property type="entry name" value="ABC_transporter-like_CS"/>
</dbReference>
<dbReference type="AlphaFoldDB" id="A0A1G7TCP2"/>
<evidence type="ECO:0000256" key="6">
    <source>
        <dbReference type="ARBA" id="ARBA00022840"/>
    </source>
</evidence>
<keyword evidence="7" id="KW-0472">Membrane</keyword>
<dbReference type="InterPro" id="IPR003593">
    <property type="entry name" value="AAA+_ATPase"/>
</dbReference>
<accession>A0A1G7TCP2</accession>
<dbReference type="NCBIfam" id="NF007739">
    <property type="entry name" value="PRK10419.1"/>
    <property type="match status" value="2"/>
</dbReference>
<dbReference type="GO" id="GO:0005886">
    <property type="term" value="C:plasma membrane"/>
    <property type="evidence" value="ECO:0007669"/>
    <property type="project" value="UniProtKB-SubCell"/>
</dbReference>
<dbReference type="PANTHER" id="PTHR43297:SF2">
    <property type="entry name" value="DIPEPTIDE TRANSPORT ATP-BINDING PROTEIN DPPD"/>
    <property type="match status" value="1"/>
</dbReference>
<keyword evidence="4" id="KW-1003">Cell membrane</keyword>
<evidence type="ECO:0000256" key="2">
    <source>
        <dbReference type="ARBA" id="ARBA00005417"/>
    </source>
</evidence>
<dbReference type="STRING" id="218672.SAMN04489759_106169"/>
<dbReference type="PANTHER" id="PTHR43297">
    <property type="entry name" value="OLIGOPEPTIDE TRANSPORT ATP-BINDING PROTEIN APPD"/>
    <property type="match status" value="1"/>
</dbReference>
<evidence type="ECO:0000313" key="10">
    <source>
        <dbReference type="Proteomes" id="UP000199399"/>
    </source>
</evidence>
<feature type="domain" description="ABC transporter" evidence="8">
    <location>
        <begin position="284"/>
        <end position="523"/>
    </location>
</feature>
<evidence type="ECO:0000256" key="4">
    <source>
        <dbReference type="ARBA" id="ARBA00022475"/>
    </source>
</evidence>
<comment type="similarity">
    <text evidence="2">Belongs to the ABC transporter superfamily.</text>
</comment>
<dbReference type="Gene3D" id="3.40.50.300">
    <property type="entry name" value="P-loop containing nucleotide triphosphate hydrolases"/>
    <property type="match status" value="2"/>
</dbReference>
<feature type="domain" description="ABC transporter" evidence="8">
    <location>
        <begin position="5"/>
        <end position="250"/>
    </location>
</feature>
<evidence type="ECO:0000259" key="8">
    <source>
        <dbReference type="PROSITE" id="PS50893"/>
    </source>
</evidence>
<sequence length="534" mass="57942">MSTLLEVRDLSVRFGQTTAVDGISFDLEKGASLGIVGESGSGKSVTCRALMRLLPPAAKISGSALYDGADLLQMPLPQLNQIRGKRIAMIFQSPASHLDPLMRIGDQVAETLRKHTQMRGQEIRDEVLRLLDVVRIPDPARWARAYPHQLSGGMKQRAMIAGALACQPDLLLADEPTTALDATVQKSVLDLLAQLRREQNLSMIFVSHDLGAVARVCDDLLVMRRSKLMESGPVSRVIDAPQHDYTRKLIASHPDRLTLRPVAEASTGAPLIEGQGLRIRYGGRSLADLIAGREGGFVAVQNADLAVRPGETVGIVGESGSGKSTLARSLVGLVKPQRGTVCFDGTPADPTGKGRVAYLREVQLIYQHPYEALSPRMTVARAIAEPLRRHRLCPPREVKDKVADLMEQVGIPTKLADRYPGQLSGGECQRVAIARALAFDPKVLIADEVTSALDVTLQAQVMDLLLKLQKDRGLTMIFISHDLGVIRRLCNSVIVMRQGQIVESGPTGAVFDNPREAYTRQLIDAIPHLHAGAA</sequence>
<proteinExistence type="inferred from homology"/>
<gene>
    <name evidence="9" type="ORF">SAMN04489759_106169</name>
</gene>
<dbReference type="CDD" id="cd03257">
    <property type="entry name" value="ABC_NikE_OppD_transporters"/>
    <property type="match status" value="2"/>
</dbReference>
<protein>
    <submittedName>
        <fullName evidence="9">Peptide/nickel transport system ATP-binding protein</fullName>
    </submittedName>
</protein>
<keyword evidence="5" id="KW-0547">Nucleotide-binding</keyword>
<dbReference type="InterPro" id="IPR027417">
    <property type="entry name" value="P-loop_NTPase"/>
</dbReference>
<dbReference type="InterPro" id="IPR013563">
    <property type="entry name" value="Oligopep_ABC_C"/>
</dbReference>
<name>A0A1G7TCP2_9RHOB</name>
<dbReference type="FunFam" id="3.40.50.300:FF:000016">
    <property type="entry name" value="Oligopeptide ABC transporter ATP-binding component"/>
    <property type="match status" value="1"/>
</dbReference>
<organism evidence="9 10">
    <name type="scientific">Sulfitobacter delicatus</name>
    <dbReference type="NCBI Taxonomy" id="218672"/>
    <lineage>
        <taxon>Bacteria</taxon>
        <taxon>Pseudomonadati</taxon>
        <taxon>Pseudomonadota</taxon>
        <taxon>Alphaproteobacteria</taxon>
        <taxon>Rhodobacterales</taxon>
        <taxon>Roseobacteraceae</taxon>
        <taxon>Sulfitobacter</taxon>
    </lineage>
</organism>
<dbReference type="SMART" id="SM00382">
    <property type="entry name" value="AAA"/>
    <property type="match status" value="2"/>
</dbReference>
<reference evidence="10" key="1">
    <citation type="submission" date="2016-10" db="EMBL/GenBank/DDBJ databases">
        <authorList>
            <person name="Varghese N."/>
            <person name="Submissions S."/>
        </authorList>
    </citation>
    <scope>NUCLEOTIDE SEQUENCE [LARGE SCALE GENOMIC DNA]</scope>
    <source>
        <strain evidence="10">DSM 16477</strain>
    </source>
</reference>
<dbReference type="GO" id="GO:0016887">
    <property type="term" value="F:ATP hydrolysis activity"/>
    <property type="evidence" value="ECO:0007669"/>
    <property type="project" value="InterPro"/>
</dbReference>
<dbReference type="OrthoDB" id="9802264at2"/>
<evidence type="ECO:0000256" key="3">
    <source>
        <dbReference type="ARBA" id="ARBA00022448"/>
    </source>
</evidence>
<dbReference type="Proteomes" id="UP000199399">
    <property type="component" value="Unassembled WGS sequence"/>
</dbReference>
<dbReference type="InterPro" id="IPR003439">
    <property type="entry name" value="ABC_transporter-like_ATP-bd"/>
</dbReference>
<dbReference type="SUPFAM" id="SSF52540">
    <property type="entry name" value="P-loop containing nucleoside triphosphate hydrolases"/>
    <property type="match status" value="2"/>
</dbReference>
<dbReference type="RefSeq" id="WP_093742715.1">
    <property type="nucleotide sequence ID" value="NZ_FNBP01000006.1"/>
</dbReference>
<dbReference type="NCBIfam" id="NF008453">
    <property type="entry name" value="PRK11308.1"/>
    <property type="match status" value="2"/>
</dbReference>
<evidence type="ECO:0000256" key="5">
    <source>
        <dbReference type="ARBA" id="ARBA00022741"/>
    </source>
</evidence>